<keyword evidence="13" id="KW-1185">Reference proteome</keyword>
<gene>
    <name evidence="12" type="ORF">H9624_08090</name>
</gene>
<dbReference type="PANTHER" id="PTHR11579">
    <property type="entry name" value="PROTEIN-L-ISOASPARTATE O-METHYLTRANSFERASE"/>
    <property type="match status" value="1"/>
</dbReference>
<evidence type="ECO:0000313" key="12">
    <source>
        <dbReference type="EMBL" id="MBD8062283.1"/>
    </source>
</evidence>
<dbReference type="InterPro" id="IPR029063">
    <property type="entry name" value="SAM-dependent_MTases_sf"/>
</dbReference>
<evidence type="ECO:0000256" key="1">
    <source>
        <dbReference type="ARBA" id="ARBA00004496"/>
    </source>
</evidence>
<evidence type="ECO:0000313" key="13">
    <source>
        <dbReference type="Proteomes" id="UP000661894"/>
    </source>
</evidence>
<reference evidence="12 13" key="1">
    <citation type="submission" date="2020-08" db="EMBL/GenBank/DDBJ databases">
        <title>A Genomic Blueprint of the Chicken Gut Microbiome.</title>
        <authorList>
            <person name="Gilroy R."/>
            <person name="Ravi A."/>
            <person name="Getino M."/>
            <person name="Pursley I."/>
            <person name="Horton D.L."/>
            <person name="Alikhan N.-F."/>
            <person name="Baker D."/>
            <person name="Gharbi K."/>
            <person name="Hall N."/>
            <person name="Watson M."/>
            <person name="Adriaenssens E.M."/>
            <person name="Foster-Nyarko E."/>
            <person name="Jarju S."/>
            <person name="Secka A."/>
            <person name="Antonio M."/>
            <person name="Oren A."/>
            <person name="Chaudhuri R."/>
            <person name="La Ragione R.M."/>
            <person name="Hildebrand F."/>
            <person name="Pallen M.J."/>
        </authorList>
    </citation>
    <scope>NUCLEOTIDE SEQUENCE [LARGE SCALE GENOMIC DNA]</scope>
    <source>
        <strain evidence="12 13">Sa1BUA1</strain>
    </source>
</reference>
<evidence type="ECO:0000256" key="4">
    <source>
        <dbReference type="ARBA" id="ARBA00013346"/>
    </source>
</evidence>
<dbReference type="EC" id="2.1.1.77" evidence="3"/>
<dbReference type="RefSeq" id="WP_251839402.1">
    <property type="nucleotide sequence ID" value="NZ_JACSPO010000003.1"/>
</dbReference>
<comment type="similarity">
    <text evidence="2">Belongs to the methyltransferase superfamily. L-isoaspartyl/D-aspartyl protein methyltransferase family.</text>
</comment>
<keyword evidence="7" id="KW-0808">Transferase</keyword>
<keyword evidence="5" id="KW-0963">Cytoplasm</keyword>
<dbReference type="SUPFAM" id="SSF53335">
    <property type="entry name" value="S-adenosyl-L-methionine-dependent methyltransferases"/>
    <property type="match status" value="1"/>
</dbReference>
<dbReference type="PANTHER" id="PTHR11579:SF0">
    <property type="entry name" value="PROTEIN-L-ISOASPARTATE(D-ASPARTATE) O-METHYLTRANSFERASE"/>
    <property type="match status" value="1"/>
</dbReference>
<evidence type="ECO:0000256" key="8">
    <source>
        <dbReference type="ARBA" id="ARBA00022691"/>
    </source>
</evidence>
<dbReference type="EMBL" id="JACSPO010000003">
    <property type="protein sequence ID" value="MBD8062283.1"/>
    <property type="molecule type" value="Genomic_DNA"/>
</dbReference>
<evidence type="ECO:0000256" key="7">
    <source>
        <dbReference type="ARBA" id="ARBA00022679"/>
    </source>
</evidence>
<proteinExistence type="inferred from homology"/>
<keyword evidence="8" id="KW-0949">S-adenosyl-L-methionine</keyword>
<accession>A0ABR8Z1U2</accession>
<evidence type="ECO:0000256" key="2">
    <source>
        <dbReference type="ARBA" id="ARBA00005369"/>
    </source>
</evidence>
<organism evidence="12 13">
    <name type="scientific">Oceanitalea stevensii</name>
    <dbReference type="NCBI Taxonomy" id="2763072"/>
    <lineage>
        <taxon>Bacteria</taxon>
        <taxon>Bacillati</taxon>
        <taxon>Actinomycetota</taxon>
        <taxon>Actinomycetes</taxon>
        <taxon>Micrococcales</taxon>
        <taxon>Bogoriellaceae</taxon>
        <taxon>Georgenia</taxon>
    </lineage>
</organism>
<evidence type="ECO:0000256" key="11">
    <source>
        <dbReference type="ARBA" id="ARBA00031350"/>
    </source>
</evidence>
<dbReference type="InterPro" id="IPR000682">
    <property type="entry name" value="PCMT"/>
</dbReference>
<dbReference type="Proteomes" id="UP000661894">
    <property type="component" value="Unassembled WGS sequence"/>
</dbReference>
<sequence length="191" mass="20276">MDDDGDARVREVMAALDRRTFLPPDQHRFADADQPLSIGHHATCSQPSTVARMLTLLDARPGHRVLDVGSGSGWTTAILARLVAPDGEVRGVELEPALVETGRANLAAAGVAAAIEPAVPGALGLPGHAPFDRVLVSAEARRLPRALVDQLADGGRMVVPVRGELVVVDRSGDEVTTRAFGSYRFVPLRRP</sequence>
<evidence type="ECO:0000256" key="3">
    <source>
        <dbReference type="ARBA" id="ARBA00011890"/>
    </source>
</evidence>
<dbReference type="GO" id="GO:0008168">
    <property type="term" value="F:methyltransferase activity"/>
    <property type="evidence" value="ECO:0007669"/>
    <property type="project" value="UniProtKB-KW"/>
</dbReference>
<comment type="caution">
    <text evidence="12">The sequence shown here is derived from an EMBL/GenBank/DDBJ whole genome shotgun (WGS) entry which is preliminary data.</text>
</comment>
<evidence type="ECO:0000256" key="6">
    <source>
        <dbReference type="ARBA" id="ARBA00022603"/>
    </source>
</evidence>
<comment type="subcellular location">
    <subcellularLocation>
        <location evidence="1">Cytoplasm</location>
    </subcellularLocation>
</comment>
<dbReference type="Pfam" id="PF01135">
    <property type="entry name" value="PCMT"/>
    <property type="match status" value="1"/>
</dbReference>
<name>A0ABR8Z1U2_9MICO</name>
<dbReference type="Gene3D" id="3.40.50.150">
    <property type="entry name" value="Vaccinia Virus protein VP39"/>
    <property type="match status" value="1"/>
</dbReference>
<protein>
    <recommendedName>
        <fullName evidence="4">Protein-L-isoaspartate O-methyltransferase</fullName>
        <ecNumber evidence="3">2.1.1.77</ecNumber>
    </recommendedName>
    <alternativeName>
        <fullName evidence="11">L-isoaspartyl protein carboxyl methyltransferase</fullName>
    </alternativeName>
    <alternativeName>
        <fullName evidence="9">Protein L-isoaspartyl methyltransferase</fullName>
    </alternativeName>
    <alternativeName>
        <fullName evidence="10">Protein-beta-aspartate methyltransferase</fullName>
    </alternativeName>
</protein>
<evidence type="ECO:0000256" key="9">
    <source>
        <dbReference type="ARBA" id="ARBA00030757"/>
    </source>
</evidence>
<dbReference type="CDD" id="cd02440">
    <property type="entry name" value="AdoMet_MTases"/>
    <property type="match status" value="1"/>
</dbReference>
<dbReference type="GO" id="GO:0032259">
    <property type="term" value="P:methylation"/>
    <property type="evidence" value="ECO:0007669"/>
    <property type="project" value="UniProtKB-KW"/>
</dbReference>
<evidence type="ECO:0000256" key="5">
    <source>
        <dbReference type="ARBA" id="ARBA00022490"/>
    </source>
</evidence>
<keyword evidence="6 12" id="KW-0489">Methyltransferase</keyword>
<evidence type="ECO:0000256" key="10">
    <source>
        <dbReference type="ARBA" id="ARBA00031323"/>
    </source>
</evidence>